<organism evidence="1 2">
    <name type="scientific">Mesobacillus persicus</name>
    <dbReference type="NCBI Taxonomy" id="930146"/>
    <lineage>
        <taxon>Bacteria</taxon>
        <taxon>Bacillati</taxon>
        <taxon>Bacillota</taxon>
        <taxon>Bacilli</taxon>
        <taxon>Bacillales</taxon>
        <taxon>Bacillaceae</taxon>
        <taxon>Mesobacillus</taxon>
    </lineage>
</organism>
<dbReference type="AlphaFoldDB" id="A0A1H8D399"/>
<dbReference type="EMBL" id="FOBW01000008">
    <property type="protein sequence ID" value="SEN00997.1"/>
    <property type="molecule type" value="Genomic_DNA"/>
</dbReference>
<sequence length="96" mass="11674">MTVIDLIQEMSRKRHPRKDKLHNDYFSLKQELGRRPTYLELHIKGGSESIQYRQDFNTYFGFLKWAEDLKEIEQEVYSLYEEWFKDAEKTGMAKSY</sequence>
<keyword evidence="2" id="KW-1185">Reference proteome</keyword>
<evidence type="ECO:0000313" key="1">
    <source>
        <dbReference type="EMBL" id="SEN00997.1"/>
    </source>
</evidence>
<dbReference type="Proteomes" id="UP000198553">
    <property type="component" value="Unassembled WGS sequence"/>
</dbReference>
<proteinExistence type="predicted"/>
<name>A0A1H8D399_9BACI</name>
<dbReference type="STRING" id="930146.SAMN05192533_10834"/>
<protein>
    <submittedName>
        <fullName evidence="1">Uncharacterized protein</fullName>
    </submittedName>
</protein>
<gene>
    <name evidence="1" type="ORF">SAMN05192533_10834</name>
</gene>
<accession>A0A1H8D399</accession>
<dbReference type="OrthoDB" id="9986553at2"/>
<evidence type="ECO:0000313" key="2">
    <source>
        <dbReference type="Proteomes" id="UP000198553"/>
    </source>
</evidence>
<reference evidence="2" key="1">
    <citation type="submission" date="2016-10" db="EMBL/GenBank/DDBJ databases">
        <authorList>
            <person name="Varghese N."/>
            <person name="Submissions S."/>
        </authorList>
    </citation>
    <scope>NUCLEOTIDE SEQUENCE [LARGE SCALE GENOMIC DNA]</scope>
    <source>
        <strain evidence="2">B48,IBRC-M 10115,DSM 25386,CECT 8001</strain>
    </source>
</reference>
<dbReference type="RefSeq" id="WP_090745733.1">
    <property type="nucleotide sequence ID" value="NZ_FOBW01000008.1"/>
</dbReference>